<dbReference type="EMBL" id="QTJV01000004">
    <property type="protein sequence ID" value="RFM34704.1"/>
    <property type="molecule type" value="Genomic_DNA"/>
</dbReference>
<proteinExistence type="predicted"/>
<dbReference type="PANTHER" id="PTHR33498">
    <property type="entry name" value="TRANSPOSASE FOR INSERTION SEQUENCE ELEMENT IS1557"/>
    <property type="match status" value="1"/>
</dbReference>
<reference evidence="2 3" key="1">
    <citation type="submission" date="2018-08" db="EMBL/GenBank/DDBJ databases">
        <title>Chitinophaga sp. K20C18050901, a novel bacterium isolated from forest soil.</title>
        <authorList>
            <person name="Wang C."/>
        </authorList>
    </citation>
    <scope>NUCLEOTIDE SEQUENCE [LARGE SCALE GENOMIC DNA]</scope>
    <source>
        <strain evidence="2 3">K20C18050901</strain>
    </source>
</reference>
<comment type="caution">
    <text evidence="2">The sequence shown here is derived from an EMBL/GenBank/DDBJ whole genome shotgun (WGS) entry which is preliminary data.</text>
</comment>
<dbReference type="InterPro" id="IPR002560">
    <property type="entry name" value="Transposase_DDE"/>
</dbReference>
<evidence type="ECO:0000313" key="3">
    <source>
        <dbReference type="Proteomes" id="UP000261174"/>
    </source>
</evidence>
<evidence type="ECO:0000313" key="2">
    <source>
        <dbReference type="EMBL" id="RFM34704.1"/>
    </source>
</evidence>
<keyword evidence="3" id="KW-1185">Reference proteome</keyword>
<feature type="domain" description="Transposase IS204/IS1001/IS1096/IS1165 DDE" evidence="1">
    <location>
        <begin position="123"/>
        <end position="225"/>
    </location>
</feature>
<dbReference type="NCBIfam" id="NF033550">
    <property type="entry name" value="transpos_ISL3"/>
    <property type="match status" value="1"/>
</dbReference>
<dbReference type="PANTHER" id="PTHR33498:SF1">
    <property type="entry name" value="TRANSPOSASE FOR INSERTION SEQUENCE ELEMENT IS1557"/>
    <property type="match status" value="1"/>
</dbReference>
<evidence type="ECO:0000259" key="1">
    <source>
        <dbReference type="Pfam" id="PF01610"/>
    </source>
</evidence>
<organism evidence="2 3">
    <name type="scientific">Chitinophaga silvisoli</name>
    <dbReference type="NCBI Taxonomy" id="2291814"/>
    <lineage>
        <taxon>Bacteria</taxon>
        <taxon>Pseudomonadati</taxon>
        <taxon>Bacteroidota</taxon>
        <taxon>Chitinophagia</taxon>
        <taxon>Chitinophagales</taxon>
        <taxon>Chitinophagaceae</taxon>
        <taxon>Chitinophaga</taxon>
    </lineage>
</organism>
<dbReference type="InterPro" id="IPR047951">
    <property type="entry name" value="Transpos_ISL3"/>
</dbReference>
<accession>A0A3E1P3L7</accession>
<dbReference type="Proteomes" id="UP000261174">
    <property type="component" value="Unassembled WGS sequence"/>
</dbReference>
<feature type="domain" description="Transposase IS204/IS1001/IS1096/IS1165 DDE" evidence="1">
    <location>
        <begin position="372"/>
        <end position="494"/>
    </location>
</feature>
<dbReference type="AlphaFoldDB" id="A0A3E1P3L7"/>
<sequence length="500" mass="57396">MLRLGWPSITVIDTTVHSFYRRRIKDLPAFGNEVILNLLCKKFFCKNDDCDRSIFTERFNDHFKPYSRLSIRLTSKLLKTGLLTGGNVGSRICRLHCINISASTILRIVHKTPIVPLVAPKILGIDDWAYKKGDRYGTALVDLEKHRIIELLPDRDSNTIKNWLINNPGVEIITRDRYSNYAKGATEGCPEATQIADRFRLLQNLSEALKKVLDRNYKTYKQMFETTNLIKRCENISKPLDILPISLPLGYNKRLIQMEEVKMRHRKGESLRKIASSVNLDRKTVARYLQLEEPPIKVTPPKYNFSEFTSYILEFINKSEGTPIKLLINEIKKMGYNGGFTTAYKFIRENFKVHNAKSKPAIAKHLYFPAKAALLLSQSPSKLSTLQNEIVTTICSATPDIKQASILSRQFRNLLILKRGGLTKRFEIWIGKALRCKASEIRSFAKGLLSDFSAVHNAILYKWSNGQVEGQINKLKTIKRQMYGRCSFDLLKRRLIMGFE</sequence>
<name>A0A3E1P3L7_9BACT</name>
<dbReference type="Pfam" id="PF01610">
    <property type="entry name" value="DDE_Tnp_ISL3"/>
    <property type="match status" value="2"/>
</dbReference>
<protein>
    <submittedName>
        <fullName evidence="2">ISL3 family transposase</fullName>
    </submittedName>
</protein>
<gene>
    <name evidence="2" type="ORF">DXN04_15685</name>
</gene>